<evidence type="ECO:0000313" key="1">
    <source>
        <dbReference type="EMBL" id="MFC5465911.1"/>
    </source>
</evidence>
<reference evidence="2" key="1">
    <citation type="journal article" date="2019" name="Int. J. Syst. Evol. Microbiol.">
        <title>The Global Catalogue of Microorganisms (GCM) 10K type strain sequencing project: providing services to taxonomists for standard genome sequencing and annotation.</title>
        <authorList>
            <consortium name="The Broad Institute Genomics Platform"/>
            <consortium name="The Broad Institute Genome Sequencing Center for Infectious Disease"/>
            <person name="Wu L."/>
            <person name="Ma J."/>
        </authorList>
    </citation>
    <scope>NUCLEOTIDE SEQUENCE [LARGE SCALE GENOMIC DNA]</scope>
    <source>
        <strain evidence="2">CGMCC 1.12237</strain>
    </source>
</reference>
<dbReference type="EMBL" id="JBHSMC010000020">
    <property type="protein sequence ID" value="MFC5465911.1"/>
    <property type="molecule type" value="Genomic_DNA"/>
</dbReference>
<protein>
    <submittedName>
        <fullName evidence="1">DUF3231 family protein</fullName>
    </submittedName>
</protein>
<sequence length="350" mass="40355">MYYLPAERQDMTEVLYMKEVKKAQITAAEIAALWTQYMNETANLYIHRHMLEHIEDNEIKNIIVFAVNLGEKQINKIKSFFKREGHPIPVGFTDDDYTPQCPRMFSDDYCLNYINIMSLHGCHGYSAAVTTCTRQDIRSYFTDCLEQATALCNRTKDLLLKKGLYHRPPSITPAKQVEFVKDNDFLTGWLGEKRSLSCMEISDIYFNLKKSIFAKAFILAAQQVVGEGSAKRLLQQALKIKEKHIRTFSDVMMKEHLPSPPIWDAEITDSTTSPFSEKLWMFQVGFLLSTAQFYYSTGLGSSPRRDLIAKYTITITEVSKVSGDWIKIMIQNHWMEQPPLAENRKQLADK</sequence>
<comment type="caution">
    <text evidence="1">The sequence shown here is derived from an EMBL/GenBank/DDBJ whole genome shotgun (WGS) entry which is preliminary data.</text>
</comment>
<dbReference type="InterPro" id="IPR012347">
    <property type="entry name" value="Ferritin-like"/>
</dbReference>
<name>A0ABW0LKW1_9BACI</name>
<dbReference type="Gene3D" id="1.20.1260.10">
    <property type="match status" value="2"/>
</dbReference>
<dbReference type="Proteomes" id="UP001596147">
    <property type="component" value="Unassembled WGS sequence"/>
</dbReference>
<gene>
    <name evidence="1" type="ORF">ACFPM4_14355</name>
</gene>
<evidence type="ECO:0000313" key="2">
    <source>
        <dbReference type="Proteomes" id="UP001596147"/>
    </source>
</evidence>
<dbReference type="InterPro" id="IPR021617">
    <property type="entry name" value="DUF3231"/>
</dbReference>
<organism evidence="1 2">
    <name type="scientific">Lederbergia graminis</name>
    <dbReference type="NCBI Taxonomy" id="735518"/>
    <lineage>
        <taxon>Bacteria</taxon>
        <taxon>Bacillati</taxon>
        <taxon>Bacillota</taxon>
        <taxon>Bacilli</taxon>
        <taxon>Bacillales</taxon>
        <taxon>Bacillaceae</taxon>
        <taxon>Lederbergia</taxon>
    </lineage>
</organism>
<proteinExistence type="predicted"/>
<accession>A0ABW0LKW1</accession>
<dbReference type="Pfam" id="PF11553">
    <property type="entry name" value="DUF3231"/>
    <property type="match status" value="2"/>
</dbReference>
<keyword evidence="2" id="KW-1185">Reference proteome</keyword>